<dbReference type="AlphaFoldDB" id="A0A804U9A3"/>
<dbReference type="Gramene" id="Zm00001eb255430_T001">
    <property type="protein sequence ID" value="Zm00001eb255430_P001"/>
    <property type="gene ID" value="Zm00001eb255430"/>
</dbReference>
<organism evidence="3 4">
    <name type="scientific">Zea mays</name>
    <name type="common">Maize</name>
    <dbReference type="NCBI Taxonomy" id="4577"/>
    <lineage>
        <taxon>Eukaryota</taxon>
        <taxon>Viridiplantae</taxon>
        <taxon>Streptophyta</taxon>
        <taxon>Embryophyta</taxon>
        <taxon>Tracheophyta</taxon>
        <taxon>Spermatophyta</taxon>
        <taxon>Magnoliopsida</taxon>
        <taxon>Liliopsida</taxon>
        <taxon>Poales</taxon>
        <taxon>Poaceae</taxon>
        <taxon>PACMAD clade</taxon>
        <taxon>Panicoideae</taxon>
        <taxon>Andropogonodae</taxon>
        <taxon>Andropogoneae</taxon>
        <taxon>Tripsacinae</taxon>
        <taxon>Zea</taxon>
    </lineage>
</organism>
<evidence type="ECO:0000313" key="3">
    <source>
        <dbReference type="EnsemblPlants" id="Zm00001eb255430_P001"/>
    </source>
</evidence>
<feature type="region of interest" description="Disordered" evidence="1">
    <location>
        <begin position="147"/>
        <end position="254"/>
    </location>
</feature>
<reference evidence="3" key="2">
    <citation type="submission" date="2019-07" db="EMBL/GenBank/DDBJ databases">
        <authorList>
            <person name="Seetharam A."/>
            <person name="Woodhouse M."/>
            <person name="Cannon E."/>
        </authorList>
    </citation>
    <scope>NUCLEOTIDE SEQUENCE [LARGE SCALE GENOMIC DNA]</scope>
    <source>
        <strain evidence="3">cv. B73</strain>
    </source>
</reference>
<feature type="compositionally biased region" description="Basic residues" evidence="1">
    <location>
        <begin position="290"/>
        <end position="309"/>
    </location>
</feature>
<dbReference type="PANTHER" id="PTHR38926:SF70">
    <property type="entry name" value="F-BOX DOMAIN-CONTAINING PROTEIN"/>
    <property type="match status" value="1"/>
</dbReference>
<proteinExistence type="predicted"/>
<keyword evidence="4" id="KW-1185">Reference proteome</keyword>
<accession>A0A804U9A3</accession>
<name>A0A804U9A3_MAIZE</name>
<feature type="region of interest" description="Disordered" evidence="1">
    <location>
        <begin position="103"/>
        <end position="126"/>
    </location>
</feature>
<reference evidence="4" key="1">
    <citation type="journal article" date="2009" name="Science">
        <title>The B73 maize genome: complexity, diversity, and dynamics.</title>
        <authorList>
            <person name="Schnable P.S."/>
            <person name="Ware D."/>
            <person name="Fulton R.S."/>
            <person name="Stein J.C."/>
            <person name="Wei F."/>
            <person name="Pasternak S."/>
            <person name="Liang C."/>
            <person name="Zhang J."/>
            <person name="Fulton L."/>
            <person name="Graves T.A."/>
            <person name="Minx P."/>
            <person name="Reily A.D."/>
            <person name="Courtney L."/>
            <person name="Kruchowski S.S."/>
            <person name="Tomlinson C."/>
            <person name="Strong C."/>
            <person name="Delehaunty K."/>
            <person name="Fronick C."/>
            <person name="Courtney B."/>
            <person name="Rock S.M."/>
            <person name="Belter E."/>
            <person name="Du F."/>
            <person name="Kim K."/>
            <person name="Abbott R.M."/>
            <person name="Cotton M."/>
            <person name="Levy A."/>
            <person name="Marchetto P."/>
            <person name="Ochoa K."/>
            <person name="Jackson S.M."/>
            <person name="Gillam B."/>
            <person name="Chen W."/>
            <person name="Yan L."/>
            <person name="Higginbotham J."/>
            <person name="Cardenas M."/>
            <person name="Waligorski J."/>
            <person name="Applebaum E."/>
            <person name="Phelps L."/>
            <person name="Falcone J."/>
            <person name="Kanchi K."/>
            <person name="Thane T."/>
            <person name="Scimone A."/>
            <person name="Thane N."/>
            <person name="Henke J."/>
            <person name="Wang T."/>
            <person name="Ruppert J."/>
            <person name="Shah N."/>
            <person name="Rotter K."/>
            <person name="Hodges J."/>
            <person name="Ingenthron E."/>
            <person name="Cordes M."/>
            <person name="Kohlberg S."/>
            <person name="Sgro J."/>
            <person name="Delgado B."/>
            <person name="Mead K."/>
            <person name="Chinwalla A."/>
            <person name="Leonard S."/>
            <person name="Crouse K."/>
            <person name="Collura K."/>
            <person name="Kudrna D."/>
            <person name="Currie J."/>
            <person name="He R."/>
            <person name="Angelova A."/>
            <person name="Rajasekar S."/>
            <person name="Mueller T."/>
            <person name="Lomeli R."/>
            <person name="Scara G."/>
            <person name="Ko A."/>
            <person name="Delaney K."/>
            <person name="Wissotski M."/>
            <person name="Lopez G."/>
            <person name="Campos D."/>
            <person name="Braidotti M."/>
            <person name="Ashley E."/>
            <person name="Golser W."/>
            <person name="Kim H."/>
            <person name="Lee S."/>
            <person name="Lin J."/>
            <person name="Dujmic Z."/>
            <person name="Kim W."/>
            <person name="Talag J."/>
            <person name="Zuccolo A."/>
            <person name="Fan C."/>
            <person name="Sebastian A."/>
            <person name="Kramer M."/>
            <person name="Spiegel L."/>
            <person name="Nascimento L."/>
            <person name="Zutavern T."/>
            <person name="Miller B."/>
            <person name="Ambroise C."/>
            <person name="Muller S."/>
            <person name="Spooner W."/>
            <person name="Narechania A."/>
            <person name="Ren L."/>
            <person name="Wei S."/>
            <person name="Kumari S."/>
            <person name="Faga B."/>
            <person name="Levy M.J."/>
            <person name="McMahan L."/>
            <person name="Van Buren P."/>
            <person name="Vaughn M.W."/>
            <person name="Ying K."/>
            <person name="Yeh C.-T."/>
            <person name="Emrich S.J."/>
            <person name="Jia Y."/>
            <person name="Kalyanaraman A."/>
            <person name="Hsia A.-P."/>
            <person name="Barbazuk W.B."/>
            <person name="Baucom R.S."/>
            <person name="Brutnell T.P."/>
            <person name="Carpita N.C."/>
            <person name="Chaparro C."/>
            <person name="Chia J.-M."/>
            <person name="Deragon J.-M."/>
            <person name="Estill J.C."/>
            <person name="Fu Y."/>
            <person name="Jeddeloh J.A."/>
            <person name="Han Y."/>
            <person name="Lee H."/>
            <person name="Li P."/>
            <person name="Lisch D.R."/>
            <person name="Liu S."/>
            <person name="Liu Z."/>
            <person name="Nagel D.H."/>
            <person name="McCann M.C."/>
            <person name="SanMiguel P."/>
            <person name="Myers A.M."/>
            <person name="Nettleton D."/>
            <person name="Nguyen J."/>
            <person name="Penning B.W."/>
            <person name="Ponnala L."/>
            <person name="Schneider K.L."/>
            <person name="Schwartz D.C."/>
            <person name="Sharma A."/>
            <person name="Soderlund C."/>
            <person name="Springer N.M."/>
            <person name="Sun Q."/>
            <person name="Wang H."/>
            <person name="Waterman M."/>
            <person name="Westerman R."/>
            <person name="Wolfgruber T.K."/>
            <person name="Yang L."/>
            <person name="Yu Y."/>
            <person name="Zhang L."/>
            <person name="Zhou S."/>
            <person name="Zhu Q."/>
            <person name="Bennetzen J.L."/>
            <person name="Dawe R.K."/>
            <person name="Jiang J."/>
            <person name="Jiang N."/>
            <person name="Presting G.G."/>
            <person name="Wessler S.R."/>
            <person name="Aluru S."/>
            <person name="Martienssen R.A."/>
            <person name="Clifton S.W."/>
            <person name="McCombie W.R."/>
            <person name="Wing R.A."/>
            <person name="Wilson R.K."/>
        </authorList>
    </citation>
    <scope>NUCLEOTIDE SEQUENCE [LARGE SCALE GENOMIC DNA]</scope>
    <source>
        <strain evidence="4">cv. B73</strain>
    </source>
</reference>
<protein>
    <recommendedName>
        <fullName evidence="2">F-box domain-containing protein</fullName>
    </recommendedName>
</protein>
<dbReference type="PANTHER" id="PTHR38926">
    <property type="entry name" value="F-BOX DOMAIN CONTAINING PROTEIN, EXPRESSED"/>
    <property type="match status" value="1"/>
</dbReference>
<evidence type="ECO:0000256" key="1">
    <source>
        <dbReference type="SAM" id="MobiDB-lite"/>
    </source>
</evidence>
<evidence type="ECO:0000259" key="2">
    <source>
        <dbReference type="Pfam" id="PF00646"/>
    </source>
</evidence>
<reference evidence="3" key="3">
    <citation type="submission" date="2021-05" db="UniProtKB">
        <authorList>
            <consortium name="EnsemblPlants"/>
        </authorList>
    </citation>
    <scope>IDENTIFICATION</scope>
    <source>
        <strain evidence="3">cv. B73</strain>
    </source>
</reference>
<dbReference type="OrthoDB" id="550575at2759"/>
<evidence type="ECO:0000313" key="4">
    <source>
        <dbReference type="Proteomes" id="UP000007305"/>
    </source>
</evidence>
<dbReference type="Pfam" id="PF00646">
    <property type="entry name" value="F-box"/>
    <property type="match status" value="1"/>
</dbReference>
<sequence>MGECEDGKEYRCWEELLPDALGLIFRNLPLQEVLTVLPRVCKSWGRVVAGPYCWQEIDIEEWSQQQGKPEQIARMVELLVGRSAGSCRRISVSGLPCDPRFSFIGDKSAENRTSSPDLGDPQERDQRLHGGIRGAAAAERHFPRHQQLHEDGGPRPGGVRQALQVPGGAAAGDAPDRPGGQGVPARRGARHRVQHAQAAAPGDGVHAGGDGGGGGDPGAVPRAQVPGPARLLGGGRQAPAARPPPGAARPGTPRRRLLREQLLGGVLRRLLGRLLHLLVGAHGRRRRRLRLRRRQRRRRRRGRLGRRRPGPGEPGGQVLRRWLRRDLRRLRLAAVAVT</sequence>
<dbReference type="EnsemblPlants" id="Zm00001eb255430_T001">
    <property type="protein sequence ID" value="Zm00001eb255430_P001"/>
    <property type="gene ID" value="Zm00001eb255430"/>
</dbReference>
<dbReference type="InterPro" id="IPR001810">
    <property type="entry name" value="F-box_dom"/>
</dbReference>
<dbReference type="InterPro" id="IPR036047">
    <property type="entry name" value="F-box-like_dom_sf"/>
</dbReference>
<feature type="compositionally biased region" description="Gly residues" evidence="1">
    <location>
        <begin position="205"/>
        <end position="217"/>
    </location>
</feature>
<feature type="compositionally biased region" description="Low complexity" evidence="1">
    <location>
        <begin position="195"/>
        <end position="204"/>
    </location>
</feature>
<dbReference type="SUPFAM" id="SSF81383">
    <property type="entry name" value="F-box domain"/>
    <property type="match status" value="1"/>
</dbReference>
<dbReference type="Gene3D" id="1.20.1280.50">
    <property type="match status" value="1"/>
</dbReference>
<feature type="domain" description="F-box" evidence="2">
    <location>
        <begin position="15"/>
        <end position="55"/>
    </location>
</feature>
<gene>
    <name evidence="3" type="primary">LOC100273637</name>
</gene>
<dbReference type="FunFam" id="1.20.1280.50:FF:000022">
    <property type="entry name" value="F-box protein FBW2"/>
    <property type="match status" value="1"/>
</dbReference>
<feature type="region of interest" description="Disordered" evidence="1">
    <location>
        <begin position="290"/>
        <end position="317"/>
    </location>
</feature>
<dbReference type="Proteomes" id="UP000007305">
    <property type="component" value="Chromosome 5"/>
</dbReference>